<dbReference type="InterPro" id="IPR018247">
    <property type="entry name" value="EF_Hand_1_Ca_BS"/>
</dbReference>
<dbReference type="AlphaFoldDB" id="V5SI86"/>
<feature type="domain" description="EF-hand" evidence="3">
    <location>
        <begin position="65"/>
        <end position="100"/>
    </location>
</feature>
<dbReference type="PROSITE" id="PS00018">
    <property type="entry name" value="EF_HAND_1"/>
    <property type="match status" value="1"/>
</dbReference>
<keyword evidence="2" id="KW-0732">Signal</keyword>
<feature type="signal peptide" evidence="2">
    <location>
        <begin position="1"/>
        <end position="20"/>
    </location>
</feature>
<dbReference type="InterPro" id="IPR002048">
    <property type="entry name" value="EF_hand_dom"/>
</dbReference>
<dbReference type="SUPFAM" id="SSF47473">
    <property type="entry name" value="EF-hand"/>
    <property type="match status" value="1"/>
</dbReference>
<sequence length="121" mass="12342">MKTLLASLAIAALTSAQALAGAGAPVPEKPEGGDPSGRPGAILDAAQCDEAWNNATNDADHLTAEQAAPVVANFDMVDANSDGRVTKDEFDEGCKKGMVQQHASKPGESEGGQTPEAPENK</sequence>
<organism evidence="4 5">
    <name type="scientific">Hyphomicrobium nitrativorans NL23</name>
    <dbReference type="NCBI Taxonomy" id="1029756"/>
    <lineage>
        <taxon>Bacteria</taxon>
        <taxon>Pseudomonadati</taxon>
        <taxon>Pseudomonadota</taxon>
        <taxon>Alphaproteobacteria</taxon>
        <taxon>Hyphomicrobiales</taxon>
        <taxon>Hyphomicrobiaceae</taxon>
        <taxon>Hyphomicrobium</taxon>
    </lineage>
</organism>
<proteinExistence type="predicted"/>
<evidence type="ECO:0000256" key="2">
    <source>
        <dbReference type="SAM" id="SignalP"/>
    </source>
</evidence>
<dbReference type="PROSITE" id="PS50222">
    <property type="entry name" value="EF_HAND_2"/>
    <property type="match status" value="1"/>
</dbReference>
<dbReference type="RefSeq" id="WP_023787789.1">
    <property type="nucleotide sequence ID" value="NC_022997.1"/>
</dbReference>
<dbReference type="GO" id="GO:0005509">
    <property type="term" value="F:calcium ion binding"/>
    <property type="evidence" value="ECO:0007669"/>
    <property type="project" value="InterPro"/>
</dbReference>
<accession>V5SI86</accession>
<dbReference type="PATRIC" id="fig|1029756.8.peg.2544"/>
<dbReference type="OrthoDB" id="8448949at2"/>
<dbReference type="KEGG" id="hni:W911_12245"/>
<reference evidence="4 5" key="1">
    <citation type="journal article" date="2014" name="Genome Announc.">
        <title>Complete Genome Sequence of Hyphomicrobium nitrativorans Strain NL23, a Denitrifying Bacterium Isolated from Biofilm of a Methanol-Fed Denitrification System Treating Seawater at the Montreal Biodome.</title>
        <authorList>
            <person name="Martineau C."/>
            <person name="Villeneuve C."/>
            <person name="Mauffrey F."/>
            <person name="Villemur R."/>
        </authorList>
    </citation>
    <scope>NUCLEOTIDE SEQUENCE [LARGE SCALE GENOMIC DNA]</scope>
    <source>
        <strain evidence="4">NL23</strain>
    </source>
</reference>
<evidence type="ECO:0000259" key="3">
    <source>
        <dbReference type="PROSITE" id="PS50222"/>
    </source>
</evidence>
<evidence type="ECO:0000313" key="5">
    <source>
        <dbReference type="Proteomes" id="UP000018542"/>
    </source>
</evidence>
<dbReference type="HOGENOM" id="CLU_2035320_0_0_5"/>
<evidence type="ECO:0000313" key="4">
    <source>
        <dbReference type="EMBL" id="AHB50253.1"/>
    </source>
</evidence>
<feature type="region of interest" description="Disordered" evidence="1">
    <location>
        <begin position="80"/>
        <end position="121"/>
    </location>
</feature>
<evidence type="ECO:0000256" key="1">
    <source>
        <dbReference type="SAM" id="MobiDB-lite"/>
    </source>
</evidence>
<name>V5SI86_9HYPH</name>
<dbReference type="InterPro" id="IPR011992">
    <property type="entry name" value="EF-hand-dom_pair"/>
</dbReference>
<feature type="region of interest" description="Disordered" evidence="1">
    <location>
        <begin position="19"/>
        <end position="41"/>
    </location>
</feature>
<dbReference type="Gene3D" id="1.10.238.10">
    <property type="entry name" value="EF-hand"/>
    <property type="match status" value="1"/>
</dbReference>
<dbReference type="EMBL" id="CP006912">
    <property type="protein sequence ID" value="AHB50253.1"/>
    <property type="molecule type" value="Genomic_DNA"/>
</dbReference>
<feature type="chain" id="PRO_5004740764" description="EF-hand domain-containing protein" evidence="2">
    <location>
        <begin position="21"/>
        <end position="121"/>
    </location>
</feature>
<keyword evidence="5" id="KW-1185">Reference proteome</keyword>
<feature type="compositionally biased region" description="Basic and acidic residues" evidence="1">
    <location>
        <begin position="84"/>
        <end position="95"/>
    </location>
</feature>
<protein>
    <recommendedName>
        <fullName evidence="3">EF-hand domain-containing protein</fullName>
    </recommendedName>
</protein>
<gene>
    <name evidence="4" type="ORF">W911_12245</name>
</gene>
<dbReference type="Proteomes" id="UP000018542">
    <property type="component" value="Chromosome"/>
</dbReference>